<feature type="compositionally biased region" description="Polar residues" evidence="1">
    <location>
        <begin position="205"/>
        <end position="218"/>
    </location>
</feature>
<dbReference type="HOGENOM" id="CLU_022883_4_1_1"/>
<dbReference type="AlphaFoldDB" id="J3PHY1"/>
<dbReference type="EnsemblFungi" id="EJT69493">
    <property type="protein sequence ID" value="EJT69493"/>
    <property type="gene ID" value="GGTG_13112"/>
</dbReference>
<keyword evidence="2" id="KW-0812">Transmembrane</keyword>
<dbReference type="OrthoDB" id="3061561at2759"/>
<feature type="transmembrane region" description="Helical" evidence="2">
    <location>
        <begin position="456"/>
        <end position="477"/>
    </location>
</feature>
<keyword evidence="2" id="KW-1133">Transmembrane helix</keyword>
<dbReference type="PANTHER" id="PTHR35043:SF7">
    <property type="entry name" value="TRANSCRIPTION FACTOR DOMAIN-CONTAINING PROTEIN"/>
    <property type="match status" value="1"/>
</dbReference>
<dbReference type="EMBL" id="GL385404">
    <property type="protein sequence ID" value="EJT69493.1"/>
    <property type="molecule type" value="Genomic_DNA"/>
</dbReference>
<evidence type="ECO:0000313" key="5">
    <source>
        <dbReference type="Proteomes" id="UP000006039"/>
    </source>
</evidence>
<dbReference type="eggNOG" id="ENOG502SPX8">
    <property type="taxonomic scope" value="Eukaryota"/>
</dbReference>
<gene>
    <name evidence="4" type="primary">20353570</name>
    <name evidence="3" type="ORF">GGTG_13112</name>
</gene>
<keyword evidence="5" id="KW-1185">Reference proteome</keyword>
<reference evidence="4" key="5">
    <citation type="submission" date="2018-04" db="UniProtKB">
        <authorList>
            <consortium name="EnsemblFungi"/>
        </authorList>
    </citation>
    <scope>IDENTIFICATION</scope>
    <source>
        <strain evidence="4">R3-111a-1</strain>
    </source>
</reference>
<evidence type="ECO:0000313" key="3">
    <source>
        <dbReference type="EMBL" id="EJT69493.1"/>
    </source>
</evidence>
<evidence type="ECO:0000313" key="4">
    <source>
        <dbReference type="EnsemblFungi" id="EJT69493"/>
    </source>
</evidence>
<dbReference type="RefSeq" id="XP_009229278.1">
    <property type="nucleotide sequence ID" value="XM_009231014.1"/>
</dbReference>
<feature type="transmembrane region" description="Helical" evidence="2">
    <location>
        <begin position="382"/>
        <end position="399"/>
    </location>
</feature>
<reference evidence="5" key="1">
    <citation type="submission" date="2010-07" db="EMBL/GenBank/DDBJ databases">
        <title>The genome sequence of Gaeumannomyces graminis var. tritici strain R3-111a-1.</title>
        <authorList>
            <consortium name="The Broad Institute Genome Sequencing Platform"/>
            <person name="Ma L.-J."/>
            <person name="Dead R."/>
            <person name="Young S."/>
            <person name="Zeng Q."/>
            <person name="Koehrsen M."/>
            <person name="Alvarado L."/>
            <person name="Berlin A."/>
            <person name="Chapman S.B."/>
            <person name="Chen Z."/>
            <person name="Freedman E."/>
            <person name="Gellesch M."/>
            <person name="Goldberg J."/>
            <person name="Griggs A."/>
            <person name="Gujja S."/>
            <person name="Heilman E.R."/>
            <person name="Heiman D."/>
            <person name="Hepburn T."/>
            <person name="Howarth C."/>
            <person name="Jen D."/>
            <person name="Larson L."/>
            <person name="Mehta T."/>
            <person name="Neiman D."/>
            <person name="Pearson M."/>
            <person name="Roberts A."/>
            <person name="Saif S."/>
            <person name="Shea T."/>
            <person name="Shenoy N."/>
            <person name="Sisk P."/>
            <person name="Stolte C."/>
            <person name="Sykes S."/>
            <person name="Walk T."/>
            <person name="White J."/>
            <person name="Yandava C."/>
            <person name="Haas B."/>
            <person name="Nusbaum C."/>
            <person name="Birren B."/>
        </authorList>
    </citation>
    <scope>NUCLEOTIDE SEQUENCE [LARGE SCALE GENOMIC DNA]</scope>
    <source>
        <strain evidence="5">R3-111a-1</strain>
    </source>
</reference>
<sequence length="576" mass="64570">MCLSVPNEHHLVLIRASPPPSTLSPRSTMKVFYPNYTLPDDEAGLVATPDMRGTIDIIWSCLAAVLLCTWVVLHENVPAEGDTREARFRARLLLEGYLVVQKGCSFLYALFAPEIFTGKAIMGLYFARHVRVTMNRAIKEGEDDWTICHAFLANMGGFAIDFDDNTKVPQSSSNAAVDDRTPTTQDKAEKPTAETSGGKPAGLQSPRSTSLALSNTPPRQLEEQQPRTTPRTTEAKENASDNKLRKLLLALYQKHKGDEWVIFKIPKVVQGRWKEDDRNVQLIQDTLETSKPEHLGFHSPESYVQNLKALRGNTWVVDGIQLEYARRVGIVSKIPRVTKDEIMDKSKGDCVSKGLAILQVTWLWIQLAVRAATGLTATQLEVMTAAFATCSIVTYAFYFEKPKDVKTRIRIRAAHYPRVHEMADMGRLGPKSVWYPRVYLQIGNDNLHQREGQNAAAILIVLCAFIGMVFGSVHFACWNSHFPTRGEQVGWRVACGTLLVVPMPIAGFMLLDDHLDGVRRKKRTKFQPGKVLKGIVLLGEGVYVLARLYMMVEAARSLYYQPKESFVATWAFLPHL</sequence>
<dbReference type="PANTHER" id="PTHR35043">
    <property type="entry name" value="TRANSCRIPTION FACTOR DOMAIN-CONTAINING PROTEIN"/>
    <property type="match status" value="1"/>
</dbReference>
<evidence type="ECO:0000256" key="1">
    <source>
        <dbReference type="SAM" id="MobiDB-lite"/>
    </source>
</evidence>
<organism evidence="3">
    <name type="scientific">Gaeumannomyces tritici (strain R3-111a-1)</name>
    <name type="common">Wheat and barley take-all root rot fungus</name>
    <name type="synonym">Gaeumannomyces graminis var. tritici</name>
    <dbReference type="NCBI Taxonomy" id="644352"/>
    <lineage>
        <taxon>Eukaryota</taxon>
        <taxon>Fungi</taxon>
        <taxon>Dikarya</taxon>
        <taxon>Ascomycota</taxon>
        <taxon>Pezizomycotina</taxon>
        <taxon>Sordariomycetes</taxon>
        <taxon>Sordariomycetidae</taxon>
        <taxon>Magnaporthales</taxon>
        <taxon>Magnaporthaceae</taxon>
        <taxon>Gaeumannomyces</taxon>
    </lineage>
</organism>
<proteinExistence type="predicted"/>
<keyword evidence="2" id="KW-0472">Membrane</keyword>
<dbReference type="Proteomes" id="UP000006039">
    <property type="component" value="Unassembled WGS sequence"/>
</dbReference>
<reference evidence="3" key="2">
    <citation type="submission" date="2010-07" db="EMBL/GenBank/DDBJ databases">
        <authorList>
            <consortium name="The Broad Institute Genome Sequencing Platform"/>
            <consortium name="Broad Institute Genome Sequencing Center for Infectious Disease"/>
            <person name="Ma L.-J."/>
            <person name="Dead R."/>
            <person name="Young S."/>
            <person name="Zeng Q."/>
            <person name="Koehrsen M."/>
            <person name="Alvarado L."/>
            <person name="Berlin A."/>
            <person name="Chapman S.B."/>
            <person name="Chen Z."/>
            <person name="Freedman E."/>
            <person name="Gellesch M."/>
            <person name="Goldberg J."/>
            <person name="Griggs A."/>
            <person name="Gujja S."/>
            <person name="Heilman E.R."/>
            <person name="Heiman D."/>
            <person name="Hepburn T."/>
            <person name="Howarth C."/>
            <person name="Jen D."/>
            <person name="Larson L."/>
            <person name="Mehta T."/>
            <person name="Neiman D."/>
            <person name="Pearson M."/>
            <person name="Roberts A."/>
            <person name="Saif S."/>
            <person name="Shea T."/>
            <person name="Shenoy N."/>
            <person name="Sisk P."/>
            <person name="Stolte C."/>
            <person name="Sykes S."/>
            <person name="Walk T."/>
            <person name="White J."/>
            <person name="Yandava C."/>
            <person name="Haas B."/>
            <person name="Nusbaum C."/>
            <person name="Birren B."/>
        </authorList>
    </citation>
    <scope>NUCLEOTIDE SEQUENCE</scope>
    <source>
        <strain evidence="3">R3-111a-1</strain>
    </source>
</reference>
<accession>J3PHY1</accession>
<evidence type="ECO:0000256" key="2">
    <source>
        <dbReference type="SAM" id="Phobius"/>
    </source>
</evidence>
<feature type="region of interest" description="Disordered" evidence="1">
    <location>
        <begin position="169"/>
        <end position="240"/>
    </location>
</feature>
<name>J3PHY1_GAET3</name>
<dbReference type="VEuPathDB" id="FungiDB:GGTG_13112"/>
<feature type="compositionally biased region" description="Basic and acidic residues" evidence="1">
    <location>
        <begin position="177"/>
        <end position="192"/>
    </location>
</feature>
<feature type="transmembrane region" description="Helical" evidence="2">
    <location>
        <begin position="531"/>
        <end position="550"/>
    </location>
</feature>
<dbReference type="STRING" id="644352.J3PHY1"/>
<protein>
    <submittedName>
        <fullName evidence="3 4">Uncharacterized protein</fullName>
    </submittedName>
</protein>
<reference evidence="4" key="4">
    <citation type="journal article" date="2015" name="G3 (Bethesda)">
        <title>Genome sequences of three phytopathogenic species of the Magnaporthaceae family of fungi.</title>
        <authorList>
            <person name="Okagaki L.H."/>
            <person name="Nunes C.C."/>
            <person name="Sailsbery J."/>
            <person name="Clay B."/>
            <person name="Brown D."/>
            <person name="John T."/>
            <person name="Oh Y."/>
            <person name="Young N."/>
            <person name="Fitzgerald M."/>
            <person name="Haas B.J."/>
            <person name="Zeng Q."/>
            <person name="Young S."/>
            <person name="Adiconis X."/>
            <person name="Fan L."/>
            <person name="Levin J.Z."/>
            <person name="Mitchell T.K."/>
            <person name="Okubara P.A."/>
            <person name="Farman M.L."/>
            <person name="Kohn L.M."/>
            <person name="Birren B."/>
            <person name="Ma L.-J."/>
            <person name="Dean R.A."/>
        </authorList>
    </citation>
    <scope>NUCLEOTIDE SEQUENCE</scope>
    <source>
        <strain evidence="4">R3-111a-1</strain>
    </source>
</reference>
<feature type="transmembrane region" description="Helical" evidence="2">
    <location>
        <begin position="489"/>
        <end position="511"/>
    </location>
</feature>
<reference evidence="3" key="3">
    <citation type="submission" date="2010-09" db="EMBL/GenBank/DDBJ databases">
        <title>Annotation of Gaeumannomyces graminis var. tritici R3-111a-1.</title>
        <authorList>
            <consortium name="The Broad Institute Genome Sequencing Platform"/>
            <person name="Ma L.-J."/>
            <person name="Dead R."/>
            <person name="Young S.K."/>
            <person name="Zeng Q."/>
            <person name="Gargeya S."/>
            <person name="Fitzgerald M."/>
            <person name="Haas B."/>
            <person name="Abouelleil A."/>
            <person name="Alvarado L."/>
            <person name="Arachchi H.M."/>
            <person name="Berlin A."/>
            <person name="Brown A."/>
            <person name="Chapman S.B."/>
            <person name="Chen Z."/>
            <person name="Dunbar C."/>
            <person name="Freedman E."/>
            <person name="Gearin G."/>
            <person name="Gellesch M."/>
            <person name="Goldberg J."/>
            <person name="Griggs A."/>
            <person name="Gujja S."/>
            <person name="Heiman D."/>
            <person name="Howarth C."/>
            <person name="Larson L."/>
            <person name="Lui A."/>
            <person name="MacDonald P.J.P."/>
            <person name="Mehta T."/>
            <person name="Montmayeur A."/>
            <person name="Murphy C."/>
            <person name="Neiman D."/>
            <person name="Pearson M."/>
            <person name="Priest M."/>
            <person name="Roberts A."/>
            <person name="Saif S."/>
            <person name="Shea T."/>
            <person name="Shenoy N."/>
            <person name="Sisk P."/>
            <person name="Stolte C."/>
            <person name="Sykes S."/>
            <person name="Yandava C."/>
            <person name="Wortman J."/>
            <person name="Nusbaum C."/>
            <person name="Birren B."/>
        </authorList>
    </citation>
    <scope>NUCLEOTIDE SEQUENCE</scope>
    <source>
        <strain evidence="3">R3-111a-1</strain>
    </source>
</reference>
<dbReference type="GeneID" id="20353570"/>